<evidence type="ECO:0000313" key="1">
    <source>
        <dbReference type="EMBL" id="CAF1486560.1"/>
    </source>
</evidence>
<dbReference type="PANTHER" id="PTHR20933:SF4">
    <property type="entry name" value="F-BOX INVOLVED IN POLYQ PATHOGENESIS, ISOFORM A"/>
    <property type="match status" value="1"/>
</dbReference>
<dbReference type="EMBL" id="CAJNOE010002562">
    <property type="protein sequence ID" value="CAF1486560.1"/>
    <property type="molecule type" value="Genomic_DNA"/>
</dbReference>
<name>A0A815S2P9_9BILA</name>
<reference evidence="1" key="1">
    <citation type="submission" date="2021-02" db="EMBL/GenBank/DDBJ databases">
        <authorList>
            <person name="Nowell W R."/>
        </authorList>
    </citation>
    <scope>NUCLEOTIDE SEQUENCE</scope>
</reference>
<dbReference type="Gene3D" id="3.80.10.10">
    <property type="entry name" value="Ribonuclease Inhibitor"/>
    <property type="match status" value="1"/>
</dbReference>
<dbReference type="PANTHER" id="PTHR20933">
    <property type="entry name" value="F-BOX ONLY PROTEIN 33"/>
    <property type="match status" value="1"/>
</dbReference>
<evidence type="ECO:0000313" key="2">
    <source>
        <dbReference type="Proteomes" id="UP000663860"/>
    </source>
</evidence>
<accession>A0A815S2P9</accession>
<dbReference type="AlphaFoldDB" id="A0A815S2P9"/>
<protein>
    <submittedName>
        <fullName evidence="1">Uncharacterized protein</fullName>
    </submittedName>
</protein>
<proteinExistence type="predicted"/>
<comment type="caution">
    <text evidence="1">The sequence shown here is derived from an EMBL/GenBank/DDBJ whole genome shotgun (WGS) entry which is preliminary data.</text>
</comment>
<dbReference type="GO" id="GO:0031398">
    <property type="term" value="P:positive regulation of protein ubiquitination"/>
    <property type="evidence" value="ECO:0007669"/>
    <property type="project" value="TreeGrafter"/>
</dbReference>
<organism evidence="1 2">
    <name type="scientific">Adineta steineri</name>
    <dbReference type="NCBI Taxonomy" id="433720"/>
    <lineage>
        <taxon>Eukaryota</taxon>
        <taxon>Metazoa</taxon>
        <taxon>Spiralia</taxon>
        <taxon>Gnathifera</taxon>
        <taxon>Rotifera</taxon>
        <taxon>Eurotatoria</taxon>
        <taxon>Bdelloidea</taxon>
        <taxon>Adinetida</taxon>
        <taxon>Adinetidae</taxon>
        <taxon>Adineta</taxon>
    </lineage>
</organism>
<sequence length="237" mass="27224">MLAVDWSTTQPSELDLSSTELSEKALLEFFRIVPKLTYLAVPFCDGFTDKVLNLLIDLGKLNGCRALDLSNTVNLNIETMYRLLLSSPDITQRLEALSYTGHACITEQFWIDAIRFLHKIKILVMGTAHSWFRQISRRIHIDQILDACAIHCPNLRRLEIQWDPETVGFSSNSSKFIDHLRIRCTNLLSFVLSDGPYYEGTKANFERAERSSVVRTTTMYQTSIISTLSFYNELRFN</sequence>
<dbReference type="Proteomes" id="UP000663860">
    <property type="component" value="Unassembled WGS sequence"/>
</dbReference>
<dbReference type="InterPro" id="IPR032675">
    <property type="entry name" value="LRR_dom_sf"/>
</dbReference>
<gene>
    <name evidence="1" type="ORF">IZO911_LOCUS44265</name>
</gene>
<dbReference type="SUPFAM" id="SSF52047">
    <property type="entry name" value="RNI-like"/>
    <property type="match status" value="1"/>
</dbReference>